<keyword evidence="2" id="KW-1185">Reference proteome</keyword>
<accession>A0A942Z773</accession>
<reference evidence="1" key="1">
    <citation type="submission" date="2019-12" db="EMBL/GenBank/DDBJ databases">
        <title>Clostridiaceae gen. nov. sp. nov., isolated from sediment in Xinjiang, China.</title>
        <authorList>
            <person name="Zhang R."/>
        </authorList>
    </citation>
    <scope>NUCLEOTIDE SEQUENCE</scope>
    <source>
        <strain evidence="1">D2Q-11</strain>
    </source>
</reference>
<dbReference type="Proteomes" id="UP000724672">
    <property type="component" value="Unassembled WGS sequence"/>
</dbReference>
<name>A0A942Z773_9FIRM</name>
<dbReference type="RefSeq" id="WP_203367177.1">
    <property type="nucleotide sequence ID" value="NZ_WSFT01000044.1"/>
</dbReference>
<dbReference type="AlphaFoldDB" id="A0A942Z773"/>
<organism evidence="1 2">
    <name type="scientific">Anaeromonas frigoriresistens</name>
    <dbReference type="NCBI Taxonomy" id="2683708"/>
    <lineage>
        <taxon>Bacteria</taxon>
        <taxon>Bacillati</taxon>
        <taxon>Bacillota</taxon>
        <taxon>Tissierellia</taxon>
        <taxon>Tissierellales</taxon>
        <taxon>Thermohalobacteraceae</taxon>
        <taxon>Anaeromonas</taxon>
    </lineage>
</organism>
<protein>
    <submittedName>
        <fullName evidence="1">Uncharacterized protein</fullName>
    </submittedName>
</protein>
<comment type="caution">
    <text evidence="1">The sequence shown here is derived from an EMBL/GenBank/DDBJ whole genome shotgun (WGS) entry which is preliminary data.</text>
</comment>
<evidence type="ECO:0000313" key="1">
    <source>
        <dbReference type="EMBL" id="MBS4539256.1"/>
    </source>
</evidence>
<sequence>MNDKLSITTEEPSFPKLLGIMVPILLLLTKDNNFKLDIKKLNLDRDFENQVQMMRGIKGYFSEDQQVILSKIQDVFDVLNKVNRIRLDKYDGVIQSQSSLAPIDKREKILAEIGRYSDGKNKELIDKVVDTKRNMFKTKNNIENHRQLVQSQSMSTLESIVLFMNCFKPILRDDMNKKVKKVEKVIEALTIPYENM</sequence>
<proteinExistence type="predicted"/>
<dbReference type="EMBL" id="WSFT01000044">
    <property type="protein sequence ID" value="MBS4539256.1"/>
    <property type="molecule type" value="Genomic_DNA"/>
</dbReference>
<evidence type="ECO:0000313" key="2">
    <source>
        <dbReference type="Proteomes" id="UP000724672"/>
    </source>
</evidence>
<gene>
    <name evidence="1" type="ORF">GOQ27_12340</name>
</gene>